<protein>
    <submittedName>
        <fullName evidence="1">15604_t:CDS:1</fullName>
    </submittedName>
</protein>
<sequence length="283" mass="33467">MQSQQQKVPKLEIAQRPKESPTIGEIIKIETNFWKVKFDYPKIYSYSFEVSIQENQEQKVEKSKIFKVFNKLRENDNFSPDTFLVYAENVVYSSTQIDDESLNVDMEGKKYIVTIKYSEDIDFSPLKRCFEENYQLLNSENLNLLRILNTYLNFEVRTNTNYLTLGRKTFQIPKRPNRLRSNFNFGLIHEFYQSVRIGWDQLLVNTDVCSAIYNIRSKKLISLDPILHDDMIREMIRMTAIKPNDRFNKIDKGIKEVYKHESDKGLKSISFSVDNDNGFMKLN</sequence>
<evidence type="ECO:0000313" key="2">
    <source>
        <dbReference type="Proteomes" id="UP000789702"/>
    </source>
</evidence>
<accession>A0ACA9PSE4</accession>
<evidence type="ECO:0000313" key="1">
    <source>
        <dbReference type="EMBL" id="CAG8717517.1"/>
    </source>
</evidence>
<dbReference type="Proteomes" id="UP000789702">
    <property type="component" value="Unassembled WGS sequence"/>
</dbReference>
<gene>
    <name evidence="1" type="ORF">DHETER_LOCUS12634</name>
</gene>
<feature type="non-terminal residue" evidence="1">
    <location>
        <position position="283"/>
    </location>
</feature>
<dbReference type="EMBL" id="CAJVPU010031644">
    <property type="protein sequence ID" value="CAG8717517.1"/>
    <property type="molecule type" value="Genomic_DNA"/>
</dbReference>
<comment type="caution">
    <text evidence="1">The sequence shown here is derived from an EMBL/GenBank/DDBJ whole genome shotgun (WGS) entry which is preliminary data.</text>
</comment>
<keyword evidence="2" id="KW-1185">Reference proteome</keyword>
<organism evidence="1 2">
    <name type="scientific">Dentiscutata heterogama</name>
    <dbReference type="NCBI Taxonomy" id="1316150"/>
    <lineage>
        <taxon>Eukaryota</taxon>
        <taxon>Fungi</taxon>
        <taxon>Fungi incertae sedis</taxon>
        <taxon>Mucoromycota</taxon>
        <taxon>Glomeromycotina</taxon>
        <taxon>Glomeromycetes</taxon>
        <taxon>Diversisporales</taxon>
        <taxon>Gigasporaceae</taxon>
        <taxon>Dentiscutata</taxon>
    </lineage>
</organism>
<reference evidence="1" key="1">
    <citation type="submission" date="2021-06" db="EMBL/GenBank/DDBJ databases">
        <authorList>
            <person name="Kallberg Y."/>
            <person name="Tangrot J."/>
            <person name="Rosling A."/>
        </authorList>
    </citation>
    <scope>NUCLEOTIDE SEQUENCE</scope>
    <source>
        <strain evidence="1">IL203A</strain>
    </source>
</reference>
<name>A0ACA9PSE4_9GLOM</name>
<proteinExistence type="predicted"/>